<dbReference type="STRING" id="307507.A0A2V0NQ99"/>
<dbReference type="EMBL" id="BDRX01000013">
    <property type="protein sequence ID" value="GBF89816.1"/>
    <property type="molecule type" value="Genomic_DNA"/>
</dbReference>
<dbReference type="InterPro" id="IPR000352">
    <property type="entry name" value="Pep_chain_release_fac_I"/>
</dbReference>
<dbReference type="SMART" id="SM00937">
    <property type="entry name" value="PCRF"/>
    <property type="match status" value="1"/>
</dbReference>
<evidence type="ECO:0000313" key="5">
    <source>
        <dbReference type="EMBL" id="GBF89816.1"/>
    </source>
</evidence>
<dbReference type="Gene3D" id="3.30.160.20">
    <property type="match status" value="1"/>
</dbReference>
<dbReference type="AlphaFoldDB" id="A0A2V0NQ99"/>
<sequence length="485" mass="51227">MAALTAGGRTALSSGATRLLARCLTHTVHWGADCLHNPLPWPAAPRVHVPVKAAAASAAAAQHPRWLARSAGDGGGGGTGTTTSSSSSGGGDAGGDDDVQEGLGTLRRRLQQASDRVSEAARVADVPGLRARLAAREREAAADGVWDDAAAGQALMAELADLRGQMADIGRFEAALEEAAFAVELLESDPDCPDAPGLLREALSGLSGLDATLERWELRRLLAGPHDARGAVLTVQAGAGGVDAMDWAEMLERMYTRWAAAQGYKVTVAERSAGEEAGIKSCELLVEGRFAYGLLKGEKGTHRLVRSSPFNAKGLRQTSFAGVEVMPLLEESEGAAPALEIPDKDLEVATMRSGGKGGQNVNKVETGVRMTHIPTGLSVRVTQERTQLANRAIALQRLRAKLLVVLEEQRAAEVAEIRGDAVKAEWGQQIRNYVLHPYKLAKDTRTGHETADVAGLLDGDLEPFTTAYLRLKGRRAAEERLAAAA</sequence>
<evidence type="ECO:0000256" key="3">
    <source>
        <dbReference type="SAM" id="MobiDB-lite"/>
    </source>
</evidence>
<dbReference type="PANTHER" id="PTHR43116:SF3">
    <property type="entry name" value="CLASS I PEPTIDE CHAIN RELEASE FACTOR"/>
    <property type="match status" value="1"/>
</dbReference>
<dbReference type="InParanoid" id="A0A2V0NQ99"/>
<dbReference type="Proteomes" id="UP000247498">
    <property type="component" value="Unassembled WGS sequence"/>
</dbReference>
<evidence type="ECO:0000259" key="4">
    <source>
        <dbReference type="PROSITE" id="PS00745"/>
    </source>
</evidence>
<dbReference type="GO" id="GO:0005737">
    <property type="term" value="C:cytoplasm"/>
    <property type="evidence" value="ECO:0007669"/>
    <property type="project" value="InterPro"/>
</dbReference>
<dbReference type="InterPro" id="IPR045853">
    <property type="entry name" value="Pep_chain_release_fac_I_sf"/>
</dbReference>
<dbReference type="Gene3D" id="3.30.70.1660">
    <property type="match status" value="1"/>
</dbReference>
<keyword evidence="2" id="KW-0648">Protein biosynthesis</keyword>
<accession>A0A2V0NQ99</accession>
<keyword evidence="6" id="KW-1185">Reference proteome</keyword>
<name>A0A2V0NQ99_9CHLO</name>
<dbReference type="InterPro" id="IPR004374">
    <property type="entry name" value="PrfB"/>
</dbReference>
<dbReference type="FunCoup" id="A0A2V0NQ99">
    <property type="interactions" value="549"/>
</dbReference>
<proteinExistence type="inferred from homology"/>
<comment type="similarity">
    <text evidence="1">Belongs to the prokaryotic/mitochondrial release factor family.</text>
</comment>
<evidence type="ECO:0000256" key="2">
    <source>
        <dbReference type="ARBA" id="ARBA00022917"/>
    </source>
</evidence>
<feature type="domain" description="Prokaryotic-type class I peptide chain release factors" evidence="4">
    <location>
        <begin position="352"/>
        <end position="368"/>
    </location>
</feature>
<dbReference type="Pfam" id="PF00472">
    <property type="entry name" value="RF-1"/>
    <property type="match status" value="1"/>
</dbReference>
<feature type="region of interest" description="Disordered" evidence="3">
    <location>
        <begin position="62"/>
        <end position="100"/>
    </location>
</feature>
<comment type="caution">
    <text evidence="5">The sequence shown here is derived from an EMBL/GenBank/DDBJ whole genome shotgun (WGS) entry which is preliminary data.</text>
</comment>
<organism evidence="5 6">
    <name type="scientific">Raphidocelis subcapitata</name>
    <dbReference type="NCBI Taxonomy" id="307507"/>
    <lineage>
        <taxon>Eukaryota</taxon>
        <taxon>Viridiplantae</taxon>
        <taxon>Chlorophyta</taxon>
        <taxon>core chlorophytes</taxon>
        <taxon>Chlorophyceae</taxon>
        <taxon>CS clade</taxon>
        <taxon>Sphaeropleales</taxon>
        <taxon>Selenastraceae</taxon>
        <taxon>Raphidocelis</taxon>
    </lineage>
</organism>
<dbReference type="OrthoDB" id="2019491at2759"/>
<evidence type="ECO:0000256" key="1">
    <source>
        <dbReference type="ARBA" id="ARBA00010835"/>
    </source>
</evidence>
<dbReference type="PROSITE" id="PS00745">
    <property type="entry name" value="RF_PROK_I"/>
    <property type="match status" value="1"/>
</dbReference>
<protein>
    <submittedName>
        <fullName evidence="5">Peptide chain release factor, chloroplastic</fullName>
    </submittedName>
</protein>
<dbReference type="GO" id="GO:0016149">
    <property type="term" value="F:translation release factor activity, codon specific"/>
    <property type="evidence" value="ECO:0007669"/>
    <property type="project" value="InterPro"/>
</dbReference>
<dbReference type="NCBIfam" id="TIGR00020">
    <property type="entry name" value="prfB"/>
    <property type="match status" value="1"/>
</dbReference>
<dbReference type="Gene3D" id="1.20.58.410">
    <property type="entry name" value="Release factor"/>
    <property type="match status" value="1"/>
</dbReference>
<dbReference type="PANTHER" id="PTHR43116">
    <property type="entry name" value="PEPTIDE CHAIN RELEASE FACTOR 2"/>
    <property type="match status" value="1"/>
</dbReference>
<dbReference type="Pfam" id="PF03462">
    <property type="entry name" value="PCRF"/>
    <property type="match status" value="1"/>
</dbReference>
<gene>
    <name evidence="5" type="ORF">Rsub_02520</name>
</gene>
<reference evidence="5 6" key="1">
    <citation type="journal article" date="2018" name="Sci. Rep.">
        <title>Raphidocelis subcapitata (=Pseudokirchneriella subcapitata) provides an insight into genome evolution and environmental adaptations in the Sphaeropleales.</title>
        <authorList>
            <person name="Suzuki S."/>
            <person name="Yamaguchi H."/>
            <person name="Nakajima N."/>
            <person name="Kawachi M."/>
        </authorList>
    </citation>
    <scope>NUCLEOTIDE SEQUENCE [LARGE SCALE GENOMIC DNA]</scope>
    <source>
        <strain evidence="5 6">NIES-35</strain>
    </source>
</reference>
<evidence type="ECO:0000313" key="6">
    <source>
        <dbReference type="Proteomes" id="UP000247498"/>
    </source>
</evidence>
<dbReference type="SUPFAM" id="SSF75620">
    <property type="entry name" value="Release factor"/>
    <property type="match status" value="1"/>
</dbReference>
<dbReference type="HAMAP" id="MF_00094">
    <property type="entry name" value="Rel_fac_2"/>
    <property type="match status" value="1"/>
</dbReference>
<dbReference type="InterPro" id="IPR005139">
    <property type="entry name" value="PCRF"/>
</dbReference>